<comment type="caution">
    <text evidence="2">The sequence shown here is derived from an EMBL/GenBank/DDBJ whole genome shotgun (WGS) entry which is preliminary data.</text>
</comment>
<feature type="region of interest" description="Disordered" evidence="1">
    <location>
        <begin position="1"/>
        <end position="31"/>
    </location>
</feature>
<feature type="region of interest" description="Disordered" evidence="1">
    <location>
        <begin position="64"/>
        <end position="93"/>
    </location>
</feature>
<gene>
    <name evidence="2" type="ORF">IFM60648_05519</name>
</gene>
<feature type="compositionally biased region" description="Basic residues" evidence="1">
    <location>
        <begin position="7"/>
        <end position="25"/>
    </location>
</feature>
<sequence>MEAPRVSHPRAMRQKDKKAIKKKKAKMDSSIKTLRAEVDRLEKAAAAEQAEAARKRSKAQELLKAIKEKEEENEKEEKEKENKEDKEAKKGKAKTCALVVRAKENEMEME</sequence>
<dbReference type="Proteomes" id="UP000465220">
    <property type="component" value="Unassembled WGS sequence"/>
</dbReference>
<evidence type="ECO:0000313" key="3">
    <source>
        <dbReference type="Proteomes" id="UP000465220"/>
    </source>
</evidence>
<evidence type="ECO:0000256" key="1">
    <source>
        <dbReference type="SAM" id="MobiDB-lite"/>
    </source>
</evidence>
<dbReference type="EMBL" id="BLKI01000029">
    <property type="protein sequence ID" value="GFF79624.1"/>
    <property type="molecule type" value="Genomic_DNA"/>
</dbReference>
<reference evidence="2 3" key="1">
    <citation type="submission" date="2020-01" db="EMBL/GenBank/DDBJ databases">
        <title>Draft genome sequence of Aspergillus lentulus IFM 60648.</title>
        <authorList>
            <person name="Takahashi H."/>
            <person name="Yaguchi T."/>
        </authorList>
    </citation>
    <scope>NUCLEOTIDE SEQUENCE [LARGE SCALE GENOMIC DNA]</scope>
    <source>
        <strain evidence="2 3">IFM 60648</strain>
    </source>
</reference>
<keyword evidence="3" id="KW-1185">Reference proteome</keyword>
<accession>A0ABQ1ADP2</accession>
<proteinExistence type="predicted"/>
<feature type="compositionally biased region" description="Basic and acidic residues" evidence="1">
    <location>
        <begin position="64"/>
        <end position="90"/>
    </location>
</feature>
<name>A0ABQ1ADP2_ASPLE</name>
<organism evidence="2 3">
    <name type="scientific">Aspergillus lentulus</name>
    <dbReference type="NCBI Taxonomy" id="293939"/>
    <lineage>
        <taxon>Eukaryota</taxon>
        <taxon>Fungi</taxon>
        <taxon>Dikarya</taxon>
        <taxon>Ascomycota</taxon>
        <taxon>Pezizomycotina</taxon>
        <taxon>Eurotiomycetes</taxon>
        <taxon>Eurotiomycetidae</taxon>
        <taxon>Eurotiales</taxon>
        <taxon>Aspergillaceae</taxon>
        <taxon>Aspergillus</taxon>
        <taxon>Aspergillus subgen. Fumigati</taxon>
    </lineage>
</organism>
<evidence type="ECO:0000313" key="2">
    <source>
        <dbReference type="EMBL" id="GFF79624.1"/>
    </source>
</evidence>
<protein>
    <submittedName>
        <fullName evidence="2">Uncharacterized protein</fullName>
    </submittedName>
</protein>